<protein>
    <recommendedName>
        <fullName evidence="2">2EXR domain-containing protein</fullName>
    </recommendedName>
</protein>
<dbReference type="PANTHER" id="PTHR42085:SF1">
    <property type="entry name" value="F-BOX DOMAIN-CONTAINING PROTEIN"/>
    <property type="match status" value="1"/>
</dbReference>
<evidence type="ECO:0000256" key="1">
    <source>
        <dbReference type="SAM" id="MobiDB-lite"/>
    </source>
</evidence>
<dbReference type="InterPro" id="IPR038883">
    <property type="entry name" value="AN11006-like"/>
</dbReference>
<sequence>MAVTRSQTAKKLVTRTTTPTESLGRKKRRRSGKRSRRRVNPSVEQQSSGFFKLPVELRNQIYGLVHGPARVIHMRAYRENEQPPLSRVCRQLRNEYLPWYYGNNVFFGIFYVYRPNQGLNHWLKRIGNDKCMMLRRLTVDTHGIALRRVAKSLEQSGVRFAMPLRELTNKRNTCWPRTIPHRRTLVMGRIPIIL</sequence>
<gene>
    <name evidence="3" type="ORF">B0A49_06035</name>
</gene>
<dbReference type="EMBL" id="NAJN01000490">
    <property type="protein sequence ID" value="TKA72566.1"/>
    <property type="molecule type" value="Genomic_DNA"/>
</dbReference>
<organism evidence="3 4">
    <name type="scientific">Cryomyces minteri</name>
    <dbReference type="NCBI Taxonomy" id="331657"/>
    <lineage>
        <taxon>Eukaryota</taxon>
        <taxon>Fungi</taxon>
        <taxon>Dikarya</taxon>
        <taxon>Ascomycota</taxon>
        <taxon>Pezizomycotina</taxon>
        <taxon>Dothideomycetes</taxon>
        <taxon>Dothideomycetes incertae sedis</taxon>
        <taxon>Cryomyces</taxon>
    </lineage>
</organism>
<feature type="domain" description="2EXR" evidence="2">
    <location>
        <begin position="50"/>
        <end position="100"/>
    </location>
</feature>
<dbReference type="Proteomes" id="UP000308768">
    <property type="component" value="Unassembled WGS sequence"/>
</dbReference>
<reference evidence="3 4" key="1">
    <citation type="submission" date="2017-03" db="EMBL/GenBank/DDBJ databases">
        <title>Genomes of endolithic fungi from Antarctica.</title>
        <authorList>
            <person name="Coleine C."/>
            <person name="Masonjones S."/>
            <person name="Stajich J.E."/>
        </authorList>
    </citation>
    <scope>NUCLEOTIDE SEQUENCE [LARGE SCALE GENOMIC DNA]</scope>
    <source>
        <strain evidence="3 4">CCFEE 5187</strain>
    </source>
</reference>
<dbReference type="InterPro" id="IPR045518">
    <property type="entry name" value="2EXR"/>
</dbReference>
<dbReference type="OrthoDB" id="62952at2759"/>
<dbReference type="PANTHER" id="PTHR42085">
    <property type="entry name" value="F-BOX DOMAIN-CONTAINING PROTEIN"/>
    <property type="match status" value="1"/>
</dbReference>
<proteinExistence type="predicted"/>
<accession>A0A4U0XA69</accession>
<keyword evidence="4" id="KW-1185">Reference proteome</keyword>
<evidence type="ECO:0000313" key="4">
    <source>
        <dbReference type="Proteomes" id="UP000308768"/>
    </source>
</evidence>
<evidence type="ECO:0000259" key="2">
    <source>
        <dbReference type="Pfam" id="PF20150"/>
    </source>
</evidence>
<feature type="region of interest" description="Disordered" evidence="1">
    <location>
        <begin position="1"/>
        <end position="45"/>
    </location>
</feature>
<dbReference type="Pfam" id="PF20150">
    <property type="entry name" value="2EXR"/>
    <property type="match status" value="1"/>
</dbReference>
<evidence type="ECO:0000313" key="3">
    <source>
        <dbReference type="EMBL" id="TKA72566.1"/>
    </source>
</evidence>
<comment type="caution">
    <text evidence="3">The sequence shown here is derived from an EMBL/GenBank/DDBJ whole genome shotgun (WGS) entry which is preliminary data.</text>
</comment>
<dbReference type="AlphaFoldDB" id="A0A4U0XA69"/>
<feature type="compositionally biased region" description="Polar residues" evidence="1">
    <location>
        <begin position="1"/>
        <end position="21"/>
    </location>
</feature>
<feature type="compositionally biased region" description="Basic residues" evidence="1">
    <location>
        <begin position="25"/>
        <end position="39"/>
    </location>
</feature>
<name>A0A4U0XA69_9PEZI</name>